<keyword evidence="1" id="KW-0472">Membrane</keyword>
<evidence type="ECO:0008006" key="4">
    <source>
        <dbReference type="Google" id="ProtNLM"/>
    </source>
</evidence>
<dbReference type="PANTHER" id="PTHR28254">
    <property type="entry name" value="CYTOCHROME B-C1 COMPLEX SUBUNIT 10"/>
    <property type="match status" value="1"/>
</dbReference>
<dbReference type="Pfam" id="PF09796">
    <property type="entry name" value="QCR10"/>
    <property type="match status" value="1"/>
</dbReference>
<protein>
    <recommendedName>
        <fullName evidence="4">Cytochrome b-c1 complex subunit 10</fullName>
    </recommendedName>
</protein>
<reference evidence="2" key="2">
    <citation type="submission" date="2021-01" db="EMBL/GenBank/DDBJ databases">
        <title>Pan-genome distribution and transcriptional activeness of fungal secondary metabolism genes in Aspergillus section Fumigati.</title>
        <authorList>
            <person name="Takahashi H."/>
            <person name="Umemura M."/>
            <person name="Ninomiya A."/>
            <person name="Kusuya Y."/>
            <person name="Urayama S."/>
            <person name="Shimizu M."/>
            <person name="Watanabe A."/>
            <person name="Kamei K."/>
            <person name="Yaguchi T."/>
            <person name="Hagiwara D."/>
        </authorList>
    </citation>
    <scope>NUCLEOTIDE SEQUENCE</scope>
    <source>
        <strain evidence="2">IFM 46973</strain>
    </source>
</reference>
<proteinExistence type="predicted"/>
<dbReference type="InterPro" id="IPR019182">
    <property type="entry name" value="Cytochrome_b-c1_su10_fun"/>
</dbReference>
<reference evidence="2" key="1">
    <citation type="journal article" date="2015" name="Genome Announc.">
        <title>Draft Genome Sequence of the Pathogenic Filamentous Fungus Aspergillus udagawae Strain IFM 46973T.</title>
        <authorList>
            <person name="Kusuya Y."/>
            <person name="Takahashi-Nakaguchi A."/>
            <person name="Takahashi H."/>
            <person name="Yaguchi T."/>
        </authorList>
    </citation>
    <scope>NUCLEOTIDE SEQUENCE</scope>
    <source>
        <strain evidence="2">IFM 46973</strain>
    </source>
</reference>
<dbReference type="PANTHER" id="PTHR28254:SF1">
    <property type="entry name" value="CYTOCHROME B-C1 COMPLEX SUBUNIT 10, MITOCHONDRIAL"/>
    <property type="match status" value="1"/>
</dbReference>
<dbReference type="GO" id="GO:0005739">
    <property type="term" value="C:mitochondrion"/>
    <property type="evidence" value="ECO:0007669"/>
    <property type="project" value="GOC"/>
</dbReference>
<organism evidence="2 3">
    <name type="scientific">Aspergillus udagawae</name>
    <dbReference type="NCBI Taxonomy" id="91492"/>
    <lineage>
        <taxon>Eukaryota</taxon>
        <taxon>Fungi</taxon>
        <taxon>Dikarya</taxon>
        <taxon>Ascomycota</taxon>
        <taxon>Pezizomycotina</taxon>
        <taxon>Eurotiomycetes</taxon>
        <taxon>Eurotiomycetidae</taxon>
        <taxon>Eurotiales</taxon>
        <taxon>Aspergillaceae</taxon>
        <taxon>Aspergillus</taxon>
        <taxon>Aspergillus subgen. Fumigati</taxon>
    </lineage>
</organism>
<keyword evidence="1" id="KW-1133">Transmembrane helix</keyword>
<sequence length="56" mass="6277">MATKYASIAATFGVAAGTFAVFFFGEVPRVRNDILRKVPFLDEYFDRSIPAEDNPF</sequence>
<dbReference type="Proteomes" id="UP000036893">
    <property type="component" value="Unassembled WGS sequence"/>
</dbReference>
<evidence type="ECO:0000313" key="2">
    <source>
        <dbReference type="EMBL" id="GIC85198.1"/>
    </source>
</evidence>
<dbReference type="AlphaFoldDB" id="A0A8E0UVB1"/>
<evidence type="ECO:0000313" key="3">
    <source>
        <dbReference type="Proteomes" id="UP000036893"/>
    </source>
</evidence>
<dbReference type="RefSeq" id="XP_043142464.1">
    <property type="nucleotide sequence ID" value="XM_043286529.1"/>
</dbReference>
<dbReference type="EMBL" id="BBXM02000001">
    <property type="protein sequence ID" value="GIC85198.1"/>
    <property type="molecule type" value="Genomic_DNA"/>
</dbReference>
<comment type="caution">
    <text evidence="2">The sequence shown here is derived from an EMBL/GenBank/DDBJ whole genome shotgun (WGS) entry which is preliminary data.</text>
</comment>
<accession>A0A8E0UVB1</accession>
<name>A0A8E0UVB1_9EURO</name>
<dbReference type="GO" id="GO:0006122">
    <property type="term" value="P:mitochondrial electron transport, ubiquinol to cytochrome c"/>
    <property type="evidence" value="ECO:0007669"/>
    <property type="project" value="InterPro"/>
</dbReference>
<evidence type="ECO:0000256" key="1">
    <source>
        <dbReference type="SAM" id="Phobius"/>
    </source>
</evidence>
<gene>
    <name evidence="2" type="ORF">Aud_001028</name>
</gene>
<keyword evidence="1" id="KW-0812">Transmembrane</keyword>
<feature type="transmembrane region" description="Helical" evidence="1">
    <location>
        <begin position="6"/>
        <end position="27"/>
    </location>
</feature>
<dbReference type="GeneID" id="66988504"/>